<evidence type="ECO:0000313" key="2">
    <source>
        <dbReference type="Proteomes" id="UP000256970"/>
    </source>
</evidence>
<name>A0A383WMB5_TETOB</name>
<accession>A0A383WMB5</accession>
<dbReference type="Proteomes" id="UP000256970">
    <property type="component" value="Unassembled WGS sequence"/>
</dbReference>
<dbReference type="EMBL" id="FNXT01001326">
    <property type="protein sequence ID" value="SZX78608.1"/>
    <property type="molecule type" value="Genomic_DNA"/>
</dbReference>
<gene>
    <name evidence="1" type="ORF">BQ4739_LOCUS18929</name>
</gene>
<sequence>MHLEGPPAPKDVFQLSAAELQVNAADNSAALATRAAANAGRPRLTPEERAALLARSRADASARVSRLGMAEAEPGATVEQRIAKAQRFAVEQAAQREADVHEQQMIDMSFEDAWAAIIAEHPELAPK</sequence>
<proteinExistence type="predicted"/>
<evidence type="ECO:0000313" key="1">
    <source>
        <dbReference type="EMBL" id="SZX78608.1"/>
    </source>
</evidence>
<protein>
    <submittedName>
        <fullName evidence="1">Uncharacterized protein</fullName>
    </submittedName>
</protein>
<reference evidence="1 2" key="1">
    <citation type="submission" date="2016-10" db="EMBL/GenBank/DDBJ databases">
        <authorList>
            <person name="Cai Z."/>
        </authorList>
    </citation>
    <scope>NUCLEOTIDE SEQUENCE [LARGE SCALE GENOMIC DNA]</scope>
</reference>
<dbReference type="AlphaFoldDB" id="A0A383WMB5"/>
<organism evidence="1 2">
    <name type="scientific">Tetradesmus obliquus</name>
    <name type="common">Green alga</name>
    <name type="synonym">Acutodesmus obliquus</name>
    <dbReference type="NCBI Taxonomy" id="3088"/>
    <lineage>
        <taxon>Eukaryota</taxon>
        <taxon>Viridiplantae</taxon>
        <taxon>Chlorophyta</taxon>
        <taxon>core chlorophytes</taxon>
        <taxon>Chlorophyceae</taxon>
        <taxon>CS clade</taxon>
        <taxon>Sphaeropleales</taxon>
        <taxon>Scenedesmaceae</taxon>
        <taxon>Tetradesmus</taxon>
    </lineage>
</organism>
<keyword evidence="2" id="KW-1185">Reference proteome</keyword>